<feature type="compositionally biased region" description="Basic and acidic residues" evidence="2">
    <location>
        <begin position="62"/>
        <end position="71"/>
    </location>
</feature>
<keyword evidence="1" id="KW-0408">Iron</keyword>
<dbReference type="OrthoDB" id="69177at2759"/>
<sequence length="402" mass="45338">MMKMRHTTEKRRQRRGPHQQQPHKLWCDTADQHKEKQSVRQVDYDTPTKSQPSPSLYIVPPDRQDTNRTRGEFSTPQKPPQLVLYPNMYRHRMPCVPPNHPWAMAPPPPQAPIKSHQRTSRLFSDRNLEHYPVATPLYLSCRPTSASSSPASTSSSPKCPVTPPTMGRNPISPPCPVRKSSLDSSSRSFILPPSTEKGNEKGVEEEPIKVVVYRDTYPKQRIVYEHVGLPHLKIFKVKLPQTLIDTCLDPIIEGSEKHALSLRHGWKTELYSLTKCDVACRDIPGIQQYVQPVFHYVCQAINVLYGTSRLMVDKNQPHVLKYSAAMGHTGVELHHDRCDVTANLSLSDRSDYEGGGTMIVDIGRVVKLEKGEVLLHPGSLVHGGMDICGGTRFLLVTFAHFQ</sequence>
<reference evidence="4" key="1">
    <citation type="journal article" date="2021" name="Sci. Rep.">
        <title>Diploid genomic architecture of Nitzschia inconspicua, an elite biomass production diatom.</title>
        <authorList>
            <person name="Oliver A."/>
            <person name="Podell S."/>
            <person name="Pinowska A."/>
            <person name="Traller J.C."/>
            <person name="Smith S.R."/>
            <person name="McClure R."/>
            <person name="Beliaev A."/>
            <person name="Bohutskyi P."/>
            <person name="Hill E.A."/>
            <person name="Rabines A."/>
            <person name="Zheng H."/>
            <person name="Allen L.Z."/>
            <person name="Kuo A."/>
            <person name="Grigoriev I.V."/>
            <person name="Allen A.E."/>
            <person name="Hazlebeck D."/>
            <person name="Allen E.E."/>
        </authorList>
    </citation>
    <scope>NUCLEOTIDE SEQUENCE</scope>
    <source>
        <strain evidence="4">Hildebrandi</strain>
    </source>
</reference>
<gene>
    <name evidence="4" type="ORF">IV203_015241</name>
</gene>
<evidence type="ECO:0000313" key="4">
    <source>
        <dbReference type="EMBL" id="KAG7358652.1"/>
    </source>
</evidence>
<dbReference type="PROSITE" id="PS51471">
    <property type="entry name" value="FE2OG_OXY"/>
    <property type="match status" value="1"/>
</dbReference>
<evidence type="ECO:0000256" key="1">
    <source>
        <dbReference type="RuleBase" id="RU003682"/>
    </source>
</evidence>
<feature type="region of interest" description="Disordered" evidence="2">
    <location>
        <begin position="142"/>
        <end position="202"/>
    </location>
</feature>
<evidence type="ECO:0000256" key="2">
    <source>
        <dbReference type="SAM" id="MobiDB-lite"/>
    </source>
</evidence>
<feature type="domain" description="Fe2OG dioxygenase" evidence="3">
    <location>
        <begin position="313"/>
        <end position="401"/>
    </location>
</feature>
<feature type="compositionally biased region" description="Basic residues" evidence="2">
    <location>
        <begin position="1"/>
        <end position="17"/>
    </location>
</feature>
<accession>A0A9K3LAS6</accession>
<proteinExistence type="inferred from homology"/>
<name>A0A9K3LAS6_9STRA</name>
<dbReference type="Proteomes" id="UP000693970">
    <property type="component" value="Unassembled WGS sequence"/>
</dbReference>
<comment type="caution">
    <text evidence="4">The sequence shown here is derived from an EMBL/GenBank/DDBJ whole genome shotgun (WGS) entry which is preliminary data.</text>
</comment>
<comment type="similarity">
    <text evidence="1">Belongs to the iron/ascorbate-dependent oxidoreductase family.</text>
</comment>
<keyword evidence="1" id="KW-0560">Oxidoreductase</keyword>
<organism evidence="4 5">
    <name type="scientific">Nitzschia inconspicua</name>
    <dbReference type="NCBI Taxonomy" id="303405"/>
    <lineage>
        <taxon>Eukaryota</taxon>
        <taxon>Sar</taxon>
        <taxon>Stramenopiles</taxon>
        <taxon>Ochrophyta</taxon>
        <taxon>Bacillariophyta</taxon>
        <taxon>Bacillariophyceae</taxon>
        <taxon>Bacillariophycidae</taxon>
        <taxon>Bacillariales</taxon>
        <taxon>Bacillariaceae</taxon>
        <taxon>Nitzschia</taxon>
    </lineage>
</organism>
<feature type="compositionally biased region" description="Low complexity" evidence="2">
    <location>
        <begin position="143"/>
        <end position="157"/>
    </location>
</feature>
<dbReference type="GO" id="GO:0046872">
    <property type="term" value="F:metal ion binding"/>
    <property type="evidence" value="ECO:0007669"/>
    <property type="project" value="UniProtKB-KW"/>
</dbReference>
<dbReference type="GO" id="GO:0016491">
    <property type="term" value="F:oxidoreductase activity"/>
    <property type="evidence" value="ECO:0007669"/>
    <property type="project" value="UniProtKB-KW"/>
</dbReference>
<evidence type="ECO:0000313" key="5">
    <source>
        <dbReference type="Proteomes" id="UP000693970"/>
    </source>
</evidence>
<dbReference type="AlphaFoldDB" id="A0A9K3LAS6"/>
<dbReference type="InterPro" id="IPR005123">
    <property type="entry name" value="Oxoglu/Fe-dep_dioxygenase_dom"/>
</dbReference>
<reference evidence="4" key="2">
    <citation type="submission" date="2021-04" db="EMBL/GenBank/DDBJ databases">
        <authorList>
            <person name="Podell S."/>
        </authorList>
    </citation>
    <scope>NUCLEOTIDE SEQUENCE</scope>
    <source>
        <strain evidence="4">Hildebrandi</strain>
    </source>
</reference>
<keyword evidence="1" id="KW-0479">Metal-binding</keyword>
<feature type="region of interest" description="Disordered" evidence="2">
    <location>
        <begin position="1"/>
        <end position="81"/>
    </location>
</feature>
<keyword evidence="5" id="KW-1185">Reference proteome</keyword>
<dbReference type="EMBL" id="JAGRRH010000014">
    <property type="protein sequence ID" value="KAG7358652.1"/>
    <property type="molecule type" value="Genomic_DNA"/>
</dbReference>
<protein>
    <recommendedName>
        <fullName evidence="3">Fe2OG dioxygenase domain-containing protein</fullName>
    </recommendedName>
</protein>
<evidence type="ECO:0000259" key="3">
    <source>
        <dbReference type="PROSITE" id="PS51471"/>
    </source>
</evidence>